<dbReference type="STRING" id="415425.SAMN05444363_2807"/>
<proteinExistence type="predicted"/>
<dbReference type="Pfam" id="PF01619">
    <property type="entry name" value="Pro_dh"/>
    <property type="match status" value="1"/>
</dbReference>
<dbReference type="Gene3D" id="3.20.20.220">
    <property type="match status" value="1"/>
</dbReference>
<dbReference type="RefSeq" id="WP_073312128.1">
    <property type="nucleotide sequence ID" value="NZ_FQZI01000006.1"/>
</dbReference>
<dbReference type="GO" id="GO:0071949">
    <property type="term" value="F:FAD binding"/>
    <property type="evidence" value="ECO:0007669"/>
    <property type="project" value="TreeGrafter"/>
</dbReference>
<evidence type="ECO:0000256" key="1">
    <source>
        <dbReference type="ARBA" id="ARBA00023002"/>
    </source>
</evidence>
<dbReference type="AlphaFoldDB" id="A0A1M6GYV1"/>
<dbReference type="InterPro" id="IPR029041">
    <property type="entry name" value="FAD-linked_oxidoreductase-like"/>
</dbReference>
<dbReference type="Proteomes" id="UP000184488">
    <property type="component" value="Unassembled WGS sequence"/>
</dbReference>
<evidence type="ECO:0000313" key="3">
    <source>
        <dbReference type="EMBL" id="SHJ15141.1"/>
    </source>
</evidence>
<keyword evidence="4" id="KW-1185">Reference proteome</keyword>
<reference evidence="4" key="1">
    <citation type="submission" date="2016-11" db="EMBL/GenBank/DDBJ databases">
        <authorList>
            <person name="Varghese N."/>
            <person name="Submissions S."/>
        </authorList>
    </citation>
    <scope>NUCLEOTIDE SEQUENCE [LARGE SCALE GENOMIC DNA]</scope>
    <source>
        <strain evidence="4">DSM 18829</strain>
    </source>
</reference>
<dbReference type="OrthoDB" id="1401444at2"/>
<dbReference type="InterPro" id="IPR015659">
    <property type="entry name" value="Proline_oxidase"/>
</dbReference>
<evidence type="ECO:0000313" key="4">
    <source>
        <dbReference type="Proteomes" id="UP000184488"/>
    </source>
</evidence>
<sequence>MNKIFDNTQNAFSLKSDTELERAYFLFKLIDSEPLVKIGTAVTNFALKAHLPVEGLIRATVFDHFCGGVSEDDCIPVVDKMYNVGGVSSVLDYSVEGKEDESAFDDAMNKTLKIINFAKEKKAIPFAVFKPTGFGRFELYEKLGEGKTLNEAEQIEWNRVVERFDRVCKAAHENDIALLIDGEESWMQDAADDLVADMMRKYNKEKAIVYNTLQMYRWDRLDYLKKLHAQAQQEGFHIGMKLVRGAYMEKENKRAEERGYKSPICPSKQATDYNFDDAVTYMMEHIETMAIFAGTHNENSSYKLIELMSHNGIAKNDFRVWFGQLYGMSDNISFNLAAEGYNVAKYLPFGPVKDVMPYLIRRAEENTSVAGQTSRELTLIKRERDRRKGKN</sequence>
<gene>
    <name evidence="3" type="ORF">SAMN05444363_2807</name>
</gene>
<dbReference type="PANTHER" id="PTHR13914:SF0">
    <property type="entry name" value="PROLINE DEHYDROGENASE 1, MITOCHONDRIAL"/>
    <property type="match status" value="1"/>
</dbReference>
<dbReference type="PANTHER" id="PTHR13914">
    <property type="entry name" value="PROLINE OXIDASE"/>
    <property type="match status" value="1"/>
</dbReference>
<keyword evidence="1" id="KW-0560">Oxidoreductase</keyword>
<accession>A0A1M6GYV1</accession>
<dbReference type="GO" id="GO:0004657">
    <property type="term" value="F:proline dehydrogenase activity"/>
    <property type="evidence" value="ECO:0007669"/>
    <property type="project" value="InterPro"/>
</dbReference>
<dbReference type="InterPro" id="IPR002872">
    <property type="entry name" value="Proline_DH_dom"/>
</dbReference>
<organism evidence="3 4">
    <name type="scientific">Flavobacterium terrae</name>
    <dbReference type="NCBI Taxonomy" id="415425"/>
    <lineage>
        <taxon>Bacteria</taxon>
        <taxon>Pseudomonadati</taxon>
        <taxon>Bacteroidota</taxon>
        <taxon>Flavobacteriia</taxon>
        <taxon>Flavobacteriales</taxon>
        <taxon>Flavobacteriaceae</taxon>
        <taxon>Flavobacterium</taxon>
    </lineage>
</organism>
<feature type="domain" description="Proline dehydrogenase" evidence="2">
    <location>
        <begin position="85"/>
        <end position="375"/>
    </location>
</feature>
<dbReference type="SUPFAM" id="SSF51730">
    <property type="entry name" value="FAD-linked oxidoreductase"/>
    <property type="match status" value="1"/>
</dbReference>
<dbReference type="EMBL" id="FQZI01000006">
    <property type="protein sequence ID" value="SHJ15141.1"/>
    <property type="molecule type" value="Genomic_DNA"/>
</dbReference>
<dbReference type="GO" id="GO:0010133">
    <property type="term" value="P:L-proline catabolic process to L-glutamate"/>
    <property type="evidence" value="ECO:0007669"/>
    <property type="project" value="TreeGrafter"/>
</dbReference>
<protein>
    <submittedName>
        <fullName evidence="3">L-proline dehydrogenase</fullName>
    </submittedName>
</protein>
<evidence type="ECO:0000259" key="2">
    <source>
        <dbReference type="Pfam" id="PF01619"/>
    </source>
</evidence>
<name>A0A1M6GYV1_9FLAO</name>